<gene>
    <name evidence="5" type="ORF">E1294_51630</name>
</gene>
<dbReference type="SUPFAM" id="SSF56801">
    <property type="entry name" value="Acetyl-CoA synthetase-like"/>
    <property type="match status" value="2"/>
</dbReference>
<dbReference type="SMART" id="SM00823">
    <property type="entry name" value="PKS_PP"/>
    <property type="match status" value="1"/>
</dbReference>
<dbReference type="Pfam" id="PF13193">
    <property type="entry name" value="AMP-binding_C"/>
    <property type="match status" value="1"/>
</dbReference>
<dbReference type="CDD" id="cd19544">
    <property type="entry name" value="E-C_NRPS"/>
    <property type="match status" value="1"/>
</dbReference>
<feature type="non-terminal residue" evidence="5">
    <location>
        <position position="829"/>
    </location>
</feature>
<comment type="cofactor">
    <cofactor evidence="1">
        <name>pantetheine 4'-phosphate</name>
        <dbReference type="ChEBI" id="CHEBI:47942"/>
    </cofactor>
</comment>
<proteinExistence type="predicted"/>
<dbReference type="GO" id="GO:0031177">
    <property type="term" value="F:phosphopantetheine binding"/>
    <property type="evidence" value="ECO:0007669"/>
    <property type="project" value="InterPro"/>
</dbReference>
<dbReference type="InterPro" id="IPR020845">
    <property type="entry name" value="AMP-binding_CS"/>
</dbReference>
<organism evidence="5 6">
    <name type="scientific">Nonomuraea diastatica</name>
    <dbReference type="NCBI Taxonomy" id="1848329"/>
    <lineage>
        <taxon>Bacteria</taxon>
        <taxon>Bacillati</taxon>
        <taxon>Actinomycetota</taxon>
        <taxon>Actinomycetes</taxon>
        <taxon>Streptosporangiales</taxon>
        <taxon>Streptosporangiaceae</taxon>
        <taxon>Nonomuraea</taxon>
    </lineage>
</organism>
<dbReference type="Gene3D" id="3.40.50.12780">
    <property type="entry name" value="N-terminal domain of ligase-like"/>
    <property type="match status" value="1"/>
</dbReference>
<dbReference type="FunFam" id="1.10.1200.10:FF:000005">
    <property type="entry name" value="Nonribosomal peptide synthetase 1"/>
    <property type="match status" value="1"/>
</dbReference>
<evidence type="ECO:0000259" key="4">
    <source>
        <dbReference type="PROSITE" id="PS50075"/>
    </source>
</evidence>
<dbReference type="SUPFAM" id="SSF52777">
    <property type="entry name" value="CoA-dependent acyltransferases"/>
    <property type="match status" value="2"/>
</dbReference>
<dbReference type="Gene3D" id="3.30.559.30">
    <property type="entry name" value="Nonribosomal peptide synthetase, condensation domain"/>
    <property type="match status" value="1"/>
</dbReference>
<dbReference type="AlphaFoldDB" id="A0A4V2Y9V8"/>
<dbReference type="EMBL" id="SMKP01000374">
    <property type="protein sequence ID" value="TDD01366.1"/>
    <property type="molecule type" value="Genomic_DNA"/>
</dbReference>
<accession>A0A4V2Y9V8</accession>
<dbReference type="GO" id="GO:0043041">
    <property type="term" value="P:amino acid activation for nonribosomal peptide biosynthetic process"/>
    <property type="evidence" value="ECO:0007669"/>
    <property type="project" value="TreeGrafter"/>
</dbReference>
<dbReference type="GO" id="GO:0005737">
    <property type="term" value="C:cytoplasm"/>
    <property type="evidence" value="ECO:0007669"/>
    <property type="project" value="TreeGrafter"/>
</dbReference>
<keyword evidence="3" id="KW-0597">Phosphoprotein</keyword>
<dbReference type="PANTHER" id="PTHR45527:SF1">
    <property type="entry name" value="FATTY ACID SYNTHASE"/>
    <property type="match status" value="1"/>
</dbReference>
<evidence type="ECO:0000313" key="5">
    <source>
        <dbReference type="EMBL" id="TDD01366.1"/>
    </source>
</evidence>
<dbReference type="Gene3D" id="3.30.559.10">
    <property type="entry name" value="Chloramphenicol acetyltransferase-like domain"/>
    <property type="match status" value="1"/>
</dbReference>
<protein>
    <submittedName>
        <fullName evidence="5">Non-ribosomal peptide synthetase</fullName>
    </submittedName>
</protein>
<evidence type="ECO:0000313" key="6">
    <source>
        <dbReference type="Proteomes" id="UP000294543"/>
    </source>
</evidence>
<dbReference type="GO" id="GO:0008610">
    <property type="term" value="P:lipid biosynthetic process"/>
    <property type="evidence" value="ECO:0007669"/>
    <property type="project" value="UniProtKB-ARBA"/>
</dbReference>
<dbReference type="PANTHER" id="PTHR45527">
    <property type="entry name" value="NONRIBOSOMAL PEPTIDE SYNTHETASE"/>
    <property type="match status" value="1"/>
</dbReference>
<evidence type="ECO:0000256" key="1">
    <source>
        <dbReference type="ARBA" id="ARBA00001957"/>
    </source>
</evidence>
<dbReference type="Pfam" id="PF00550">
    <property type="entry name" value="PP-binding"/>
    <property type="match status" value="1"/>
</dbReference>
<dbReference type="InterPro" id="IPR045851">
    <property type="entry name" value="AMP-bd_C_sf"/>
</dbReference>
<dbReference type="Gene3D" id="1.10.1200.10">
    <property type="entry name" value="ACP-like"/>
    <property type="match status" value="1"/>
</dbReference>
<dbReference type="InterPro" id="IPR020806">
    <property type="entry name" value="PKS_PP-bd"/>
</dbReference>
<dbReference type="InterPro" id="IPR001242">
    <property type="entry name" value="Condensation_dom"/>
</dbReference>
<evidence type="ECO:0000256" key="2">
    <source>
        <dbReference type="ARBA" id="ARBA00022450"/>
    </source>
</evidence>
<dbReference type="InterPro" id="IPR023213">
    <property type="entry name" value="CAT-like_dom_sf"/>
</dbReference>
<dbReference type="Gene3D" id="3.30.300.30">
    <property type="match status" value="1"/>
</dbReference>
<dbReference type="GO" id="GO:0003824">
    <property type="term" value="F:catalytic activity"/>
    <property type="evidence" value="ECO:0007669"/>
    <property type="project" value="InterPro"/>
</dbReference>
<dbReference type="Pfam" id="PF00668">
    <property type="entry name" value="Condensation"/>
    <property type="match status" value="1"/>
</dbReference>
<dbReference type="InterPro" id="IPR000873">
    <property type="entry name" value="AMP-dep_synth/lig_dom"/>
</dbReference>
<dbReference type="InterPro" id="IPR025110">
    <property type="entry name" value="AMP-bd_C"/>
</dbReference>
<dbReference type="InterPro" id="IPR009081">
    <property type="entry name" value="PP-bd_ACP"/>
</dbReference>
<evidence type="ECO:0000256" key="3">
    <source>
        <dbReference type="ARBA" id="ARBA00022553"/>
    </source>
</evidence>
<keyword evidence="6" id="KW-1185">Reference proteome</keyword>
<sequence>RGYRVELGEIEAALLRVPGVSQAAVNKDLVAYYVGEGVDAAGLREHLAAELPGYMVPAAFVALEVMPLTPSGKVDRAALPAPDGDAFARAGYEEPEGEIEQTIARVWAELLGVDQIGRHDDFFALGGHSLLAVSLVERVREHGIVTGVRTVFAHPTVAALAEATVTAPADAVEVPANLIGEDTAVITPDLLPLVDLSQEQIDRIVAQIPGGTGNVQDIYPLAPLQEGMLFHHLMAEKADAYVLSNVLAIDTRERLDGFLSALQTVIDRHDVLRTSLVWEGISRPVQVVWRQAELAVEELALGPAGDVDALHHRMDLTEAPLLRAFTGYDAENDRWLLMILMHHVIDDNTSLQTIVGEVGAVLAGQADLLPPPVPYREVVAQAVLGVPEAEHEDFFTGLLGDVDEPCAPYGILDVHGDGTDVTENRSMIDAETAERVRALTRHEGVSAASLFHLAWALVVARLTGRDDAVFGTVLFGRMSGEGNRRGVGAFINTLPVRIALTGRTTSDGLADTHRLLTDLLRHEHAPLSLAQRCSGVPAGTPLFTSLLNYRHNTAPVETGHAVTDAWSGIEALSSQERTNYPLVVSIDDDGTGFGVVAQTRTPVDPADVCALLVQALTELTAGDRALAELDVLPVAERSRLLDGFNPQVEVPVPGVTTVDALVWARIEESPDAVAVVHEGRGMTYGELGVLADRVAAGLQSLGVVAGSRVVVCAERALELPAMLLGVWRAGGTYVPVDPGYPAARIAQVLEDAAPVVVLVNGSVTVDVGVPVLHVDDVPERAGEPVEGDAAYVIYTSGSTGRPKGVVVEHRQVLRLFAATGHWFGFDATD</sequence>
<keyword evidence="2" id="KW-0596">Phosphopantetheine</keyword>
<comment type="caution">
    <text evidence="5">The sequence shown here is derived from an EMBL/GenBank/DDBJ whole genome shotgun (WGS) entry which is preliminary data.</text>
</comment>
<dbReference type="SUPFAM" id="SSF47336">
    <property type="entry name" value="ACP-like"/>
    <property type="match status" value="1"/>
</dbReference>
<dbReference type="InterPro" id="IPR042099">
    <property type="entry name" value="ANL_N_sf"/>
</dbReference>
<dbReference type="Proteomes" id="UP000294543">
    <property type="component" value="Unassembled WGS sequence"/>
</dbReference>
<dbReference type="PROSITE" id="PS50075">
    <property type="entry name" value="CARRIER"/>
    <property type="match status" value="1"/>
</dbReference>
<dbReference type="InterPro" id="IPR036736">
    <property type="entry name" value="ACP-like_sf"/>
</dbReference>
<name>A0A4V2Y9V8_9ACTN</name>
<reference evidence="5 6" key="1">
    <citation type="submission" date="2019-03" db="EMBL/GenBank/DDBJ databases">
        <title>Draft genome sequences of novel Actinobacteria.</title>
        <authorList>
            <person name="Sahin N."/>
            <person name="Ay H."/>
            <person name="Saygin H."/>
        </authorList>
    </citation>
    <scope>NUCLEOTIDE SEQUENCE [LARGE SCALE GENOMIC DNA]</scope>
    <source>
        <strain evidence="5 6">KC712</strain>
    </source>
</reference>
<dbReference type="PROSITE" id="PS00455">
    <property type="entry name" value="AMP_BINDING"/>
    <property type="match status" value="1"/>
</dbReference>
<feature type="non-terminal residue" evidence="5">
    <location>
        <position position="1"/>
    </location>
</feature>
<dbReference type="GO" id="GO:0044550">
    <property type="term" value="P:secondary metabolite biosynthetic process"/>
    <property type="evidence" value="ECO:0007669"/>
    <property type="project" value="TreeGrafter"/>
</dbReference>
<feature type="domain" description="Carrier" evidence="4">
    <location>
        <begin position="94"/>
        <end position="168"/>
    </location>
</feature>
<dbReference type="Pfam" id="PF00501">
    <property type="entry name" value="AMP-binding"/>
    <property type="match status" value="1"/>
</dbReference>